<dbReference type="AlphaFoldDB" id="A0A5P1UPP9"/>
<dbReference type="EMBL" id="CP043909">
    <property type="protein sequence ID" value="QER38695.1"/>
    <property type="molecule type" value="Genomic_DNA"/>
</dbReference>
<gene>
    <name evidence="1" type="ORF">F2A31_02870</name>
</gene>
<organism evidence="1 2">
    <name type="scientific">Acinetobacter suaedae</name>
    <dbReference type="NCBI Taxonomy" id="2609668"/>
    <lineage>
        <taxon>Bacteria</taxon>
        <taxon>Pseudomonadati</taxon>
        <taxon>Pseudomonadota</taxon>
        <taxon>Gammaproteobacteria</taxon>
        <taxon>Moraxellales</taxon>
        <taxon>Moraxellaceae</taxon>
        <taxon>Acinetobacter</taxon>
    </lineage>
</organism>
<sequence length="297" mass="34871">MFHSFSSQLLRNIYKFVYKILFPKEYKHNRRFWPLYRAQRNAQGRLEKIFFKKQLISDNLGPVETKNKKCMLIATGPSIHQISSDTLQRQDIDYIGVNGAISLQNIHFSHYIIIDHNFIECRFDLVKKVLMTNCTFYTTPRCLDMILRQIEFHDLKCKIKTIETITRDMVEVFLSKKTFVDKHNKNFYIQNNFGFSKDIFEGTFDYFTVAYVALQVINSLNYKEIYIAGLDMNNFNSPRFYETLDDKQPTLLDLHATTVLSAFDTAALFFKENGIEVFNLSKDSAVESFQKIDPNTV</sequence>
<dbReference type="KEGG" id="asue:F2A31_02870"/>
<keyword evidence="2" id="KW-1185">Reference proteome</keyword>
<protein>
    <submittedName>
        <fullName evidence="1">Lipopolysaccharide biosynthesis protein</fullName>
    </submittedName>
</protein>
<name>A0A5P1UPP9_9GAMM</name>
<evidence type="ECO:0000313" key="1">
    <source>
        <dbReference type="EMBL" id="QER38695.1"/>
    </source>
</evidence>
<dbReference type="RefSeq" id="WP_150025080.1">
    <property type="nucleotide sequence ID" value="NZ_CP043909.1"/>
</dbReference>
<dbReference type="Proteomes" id="UP000325177">
    <property type="component" value="Chromosome"/>
</dbReference>
<accession>A0A5P1UPP9</accession>
<proteinExistence type="predicted"/>
<evidence type="ECO:0000313" key="2">
    <source>
        <dbReference type="Proteomes" id="UP000325177"/>
    </source>
</evidence>
<reference evidence="1 2" key="1">
    <citation type="submission" date="2019-09" db="EMBL/GenBank/DDBJ databases">
        <title>Acinetobacter sp. C16S1 isolated from saline soil.</title>
        <authorList>
            <person name="Xu L."/>
            <person name="Sun J.-Q."/>
        </authorList>
    </citation>
    <scope>NUCLEOTIDE SEQUENCE [LARGE SCALE GENOMIC DNA]</scope>
    <source>
        <strain evidence="1 2">C16S1</strain>
    </source>
</reference>
<dbReference type="Gene3D" id="3.90.1480.10">
    <property type="entry name" value="Alpha-2,3-sialyltransferase"/>
    <property type="match status" value="1"/>
</dbReference>